<keyword evidence="13" id="KW-1185">Reference proteome</keyword>
<evidence type="ECO:0000256" key="3">
    <source>
        <dbReference type="ARBA" id="ARBA00022679"/>
    </source>
</evidence>
<comment type="caution">
    <text evidence="12">The sequence shown here is derived from an EMBL/GenBank/DDBJ whole genome shotgun (WGS) entry which is preliminary data.</text>
</comment>
<protein>
    <recommendedName>
        <fullName evidence="6">Alpha N-terminal protein methyltransferase 1</fullName>
        <ecNumber evidence="5">2.1.1.244</ecNumber>
    </recommendedName>
    <alternativeName>
        <fullName evidence="7">X-Pro-Lys N-terminal protein methyltransferase 1</fullName>
    </alternativeName>
</protein>
<evidence type="ECO:0000256" key="10">
    <source>
        <dbReference type="ARBA" id="ARBA00048167"/>
    </source>
</evidence>
<evidence type="ECO:0000256" key="5">
    <source>
        <dbReference type="ARBA" id="ARBA00039112"/>
    </source>
</evidence>
<dbReference type="GO" id="GO:0071885">
    <property type="term" value="F:N-terminal protein N-methyltransferase activity"/>
    <property type="evidence" value="ECO:0007669"/>
    <property type="project" value="UniProtKB-EC"/>
</dbReference>
<dbReference type="InterPro" id="IPR029063">
    <property type="entry name" value="SAM-dependent_MTases_sf"/>
</dbReference>
<dbReference type="Gene3D" id="3.40.50.150">
    <property type="entry name" value="Vaccinia Virus protein VP39"/>
    <property type="match status" value="1"/>
</dbReference>
<evidence type="ECO:0000313" key="12">
    <source>
        <dbReference type="EMBL" id="OAA42553.1"/>
    </source>
</evidence>
<comment type="catalytic activity">
    <reaction evidence="9">
        <text>N-terminal L-prolyl-L-prolyl-L-lysyl-[protein] + 2 S-adenosyl-L-methionine = N-terminal N,N-dimethyl-L-prolyl-L-prolyl-L-lysyl-[protein] + 2 S-adenosyl-L-homocysteine + 2 H(+)</text>
        <dbReference type="Rhea" id="RHEA:54736"/>
        <dbReference type="Rhea" id="RHEA-COMP:13787"/>
        <dbReference type="Rhea" id="RHEA-COMP:13974"/>
        <dbReference type="ChEBI" id="CHEBI:15378"/>
        <dbReference type="ChEBI" id="CHEBI:57856"/>
        <dbReference type="ChEBI" id="CHEBI:59789"/>
        <dbReference type="ChEBI" id="CHEBI:138059"/>
        <dbReference type="ChEBI" id="CHEBI:138318"/>
        <dbReference type="EC" id="2.1.1.244"/>
    </reaction>
</comment>
<dbReference type="GO" id="GO:0032259">
    <property type="term" value="P:methylation"/>
    <property type="evidence" value="ECO:0007669"/>
    <property type="project" value="UniProtKB-KW"/>
</dbReference>
<proteinExistence type="inferred from homology"/>
<evidence type="ECO:0000313" key="13">
    <source>
        <dbReference type="Proteomes" id="UP000243498"/>
    </source>
</evidence>
<evidence type="ECO:0000256" key="11">
    <source>
        <dbReference type="PIRSR" id="PIRSR016958-1"/>
    </source>
</evidence>
<name>A0A162JIL5_METRR</name>
<evidence type="ECO:0000256" key="7">
    <source>
        <dbReference type="ARBA" id="ARBA00043129"/>
    </source>
</evidence>
<keyword evidence="4 11" id="KW-0949">S-adenosyl-L-methionine</keyword>
<keyword evidence="3" id="KW-0808">Transferase</keyword>
<comment type="catalytic activity">
    <reaction evidence="10">
        <text>N-terminal L-alanyl-L-prolyl-L-lysyl-[protein] + 3 S-adenosyl-L-methionine = N-terminal N,N,N-trimethyl-L-alanyl-L-prolyl-L-lysyl-[protein] + 3 S-adenosyl-L-homocysteine + 3 H(+)</text>
        <dbReference type="Rhea" id="RHEA:54712"/>
        <dbReference type="Rhea" id="RHEA-COMP:13785"/>
        <dbReference type="Rhea" id="RHEA-COMP:13971"/>
        <dbReference type="ChEBI" id="CHEBI:15378"/>
        <dbReference type="ChEBI" id="CHEBI:57856"/>
        <dbReference type="ChEBI" id="CHEBI:59789"/>
        <dbReference type="ChEBI" id="CHEBI:138057"/>
        <dbReference type="ChEBI" id="CHEBI:138315"/>
        <dbReference type="EC" id="2.1.1.244"/>
    </reaction>
</comment>
<evidence type="ECO:0000256" key="4">
    <source>
        <dbReference type="ARBA" id="ARBA00022691"/>
    </source>
</evidence>
<dbReference type="GO" id="GO:0005829">
    <property type="term" value="C:cytosol"/>
    <property type="evidence" value="ECO:0007669"/>
    <property type="project" value="EnsemblFungi"/>
</dbReference>
<feature type="binding site" evidence="11">
    <location>
        <position position="85"/>
    </location>
    <ligand>
        <name>S-adenosyl-L-methionine</name>
        <dbReference type="ChEBI" id="CHEBI:59789"/>
    </ligand>
</feature>
<comment type="similarity">
    <text evidence="1">Belongs to the methyltransferase superfamily. NTM1 family.</text>
</comment>
<dbReference type="PANTHER" id="PTHR12753:SF0">
    <property type="entry name" value="ALPHA N-TERMINAL PROTEIN METHYLTRANSFERASE 1"/>
    <property type="match status" value="1"/>
</dbReference>
<reference evidence="12 13" key="1">
    <citation type="journal article" date="2016" name="Genome Biol. Evol.">
        <title>Divergent and convergent evolution of fungal pathogenicity.</title>
        <authorList>
            <person name="Shang Y."/>
            <person name="Xiao G."/>
            <person name="Zheng P."/>
            <person name="Cen K."/>
            <person name="Zhan S."/>
            <person name="Wang C."/>
        </authorList>
    </citation>
    <scope>NUCLEOTIDE SEQUENCE [LARGE SCALE GENOMIC DNA]</scope>
    <source>
        <strain evidence="12 13">RCEF 4871</strain>
    </source>
</reference>
<evidence type="ECO:0000256" key="9">
    <source>
        <dbReference type="ARBA" id="ARBA00047885"/>
    </source>
</evidence>
<accession>A0A162JIL5</accession>
<feature type="binding site" evidence="11">
    <location>
        <position position="80"/>
    </location>
    <ligand>
        <name>S-adenosyl-L-methionine</name>
        <dbReference type="ChEBI" id="CHEBI:59789"/>
    </ligand>
</feature>
<gene>
    <name evidence="12" type="ORF">NOR_04684</name>
</gene>
<evidence type="ECO:0000256" key="8">
    <source>
        <dbReference type="ARBA" id="ARBA00047306"/>
    </source>
</evidence>
<dbReference type="PIRSF" id="PIRSF016958">
    <property type="entry name" value="DUF858_MeTrfase_lik"/>
    <property type="match status" value="1"/>
</dbReference>
<evidence type="ECO:0000256" key="2">
    <source>
        <dbReference type="ARBA" id="ARBA00022603"/>
    </source>
</evidence>
<dbReference type="Pfam" id="PF05891">
    <property type="entry name" value="Methyltransf_PK"/>
    <property type="match status" value="1"/>
</dbReference>
<dbReference type="STRING" id="1081105.A0A162JIL5"/>
<comment type="catalytic activity">
    <reaction evidence="8">
        <text>N-terminal L-seryl-L-prolyl-L-lysyl-[protein] + 3 S-adenosyl-L-methionine = N-terminal N,N,N-trimethyl-L-seryl-L-prolyl-L-lysyl-[protein] + 3 S-adenosyl-L-homocysteine + 3 H(+)</text>
        <dbReference type="Rhea" id="RHEA:54724"/>
        <dbReference type="Rhea" id="RHEA-COMP:13789"/>
        <dbReference type="Rhea" id="RHEA-COMP:13973"/>
        <dbReference type="ChEBI" id="CHEBI:15378"/>
        <dbReference type="ChEBI" id="CHEBI:57856"/>
        <dbReference type="ChEBI" id="CHEBI:59789"/>
        <dbReference type="ChEBI" id="CHEBI:138061"/>
        <dbReference type="ChEBI" id="CHEBI:138317"/>
        <dbReference type="EC" id="2.1.1.244"/>
    </reaction>
</comment>
<dbReference type="EC" id="2.1.1.244" evidence="5"/>
<dbReference type="AlphaFoldDB" id="A0A162JIL5"/>
<feature type="binding site" evidence="11">
    <location>
        <position position="142"/>
    </location>
    <ligand>
        <name>S-adenosyl-L-methionine</name>
        <dbReference type="ChEBI" id="CHEBI:59789"/>
    </ligand>
</feature>
<dbReference type="Proteomes" id="UP000243498">
    <property type="component" value="Unassembled WGS sequence"/>
</dbReference>
<dbReference type="OrthoDB" id="1298661at2759"/>
<dbReference type="OMA" id="ETYYCFN"/>
<dbReference type="PANTHER" id="PTHR12753">
    <property type="entry name" value="AD-003 - RELATED"/>
    <property type="match status" value="1"/>
</dbReference>
<keyword evidence="2" id="KW-0489">Methyltransferase</keyword>
<sequence length="248" mass="27239">MPEQKAGPTAPDRLISKSDGRAYWENTEGDVNGMLGGIPAQDGFSSISRIDLQGSRTFLARLGIGTKNDRRTLDSVLEGGAGIGRVTEGLLLRVSECVDIIEPISKFTTSLQTKAGIRTIYNIGLEDWQPSPGRQYDLIWLQWCLGHLTDEQLLLFFIASKAALTPITGLIVVKENINPGGTDLFDDTDSSVTRQDSSFLRIFEEAGFVVVKSELQRGLPETSTQGLFPVKMYAVRPKDRETQESGPF</sequence>
<evidence type="ECO:0000256" key="1">
    <source>
        <dbReference type="ARBA" id="ARBA00009059"/>
    </source>
</evidence>
<evidence type="ECO:0000256" key="6">
    <source>
        <dbReference type="ARBA" id="ARBA00039449"/>
    </source>
</evidence>
<dbReference type="CDD" id="cd02440">
    <property type="entry name" value="AdoMet_MTases"/>
    <property type="match status" value="1"/>
</dbReference>
<organism evidence="12 13">
    <name type="scientific">Metarhizium rileyi (strain RCEF 4871)</name>
    <name type="common">Nomuraea rileyi</name>
    <dbReference type="NCBI Taxonomy" id="1649241"/>
    <lineage>
        <taxon>Eukaryota</taxon>
        <taxon>Fungi</taxon>
        <taxon>Dikarya</taxon>
        <taxon>Ascomycota</taxon>
        <taxon>Pezizomycotina</taxon>
        <taxon>Sordariomycetes</taxon>
        <taxon>Hypocreomycetidae</taxon>
        <taxon>Hypocreales</taxon>
        <taxon>Clavicipitaceae</taxon>
        <taxon>Metarhizium</taxon>
    </lineage>
</organism>
<dbReference type="InterPro" id="IPR008576">
    <property type="entry name" value="MeTrfase_NTM1"/>
</dbReference>
<dbReference type="EMBL" id="AZHC01000013">
    <property type="protein sequence ID" value="OAA42553.1"/>
    <property type="molecule type" value="Genomic_DNA"/>
</dbReference>
<dbReference type="SUPFAM" id="SSF53335">
    <property type="entry name" value="S-adenosyl-L-methionine-dependent methyltransferases"/>
    <property type="match status" value="1"/>
</dbReference>
<dbReference type="GO" id="GO:0002181">
    <property type="term" value="P:cytoplasmic translation"/>
    <property type="evidence" value="ECO:0007669"/>
    <property type="project" value="EnsemblFungi"/>
</dbReference>